<evidence type="ECO:0000313" key="5">
    <source>
        <dbReference type="WBParaSite" id="PDA_v2.g20015.t1"/>
    </source>
</evidence>
<evidence type="ECO:0000313" key="4">
    <source>
        <dbReference type="Proteomes" id="UP000887578"/>
    </source>
</evidence>
<evidence type="ECO:0000259" key="3">
    <source>
        <dbReference type="PROSITE" id="PS50097"/>
    </source>
</evidence>
<dbReference type="PROSITE" id="PS50097">
    <property type="entry name" value="BTB"/>
    <property type="match status" value="1"/>
</dbReference>
<dbReference type="SMART" id="SM00225">
    <property type="entry name" value="BTB"/>
    <property type="match status" value="1"/>
</dbReference>
<dbReference type="CDD" id="cd18186">
    <property type="entry name" value="BTB_POZ_ZBTB_KLHL-like"/>
    <property type="match status" value="1"/>
</dbReference>
<dbReference type="PANTHER" id="PTHR45632">
    <property type="entry name" value="LD33804P"/>
    <property type="match status" value="1"/>
</dbReference>
<protein>
    <submittedName>
        <fullName evidence="5">BTB domain-containing protein</fullName>
    </submittedName>
</protein>
<dbReference type="InterPro" id="IPR011333">
    <property type="entry name" value="SKP1/BTB/POZ_sf"/>
</dbReference>
<reference evidence="5" key="1">
    <citation type="submission" date="2022-11" db="UniProtKB">
        <authorList>
            <consortium name="WormBaseParasite"/>
        </authorList>
    </citation>
    <scope>IDENTIFICATION</scope>
</reference>
<dbReference type="Pfam" id="PF00651">
    <property type="entry name" value="BTB"/>
    <property type="match status" value="1"/>
</dbReference>
<keyword evidence="1" id="KW-0880">Kelch repeat</keyword>
<feature type="domain" description="BTB" evidence="3">
    <location>
        <begin position="153"/>
        <end position="218"/>
    </location>
</feature>
<sequence>MSSNAALTQLVTHKKFFKWTIPNFNEFDVLNMKEELLWNDYHYVIESPLMTAIDPYDSKQYTGTFKIYSLNRQTFIYRPDFEGSPETWHFYFTINDDPKEFSTNIIFPWTDDIKKLTIYADLIVHRSFFVQSFAKKPQKNLANRLTEIWKNDSSVKYTIKCGDTSFDTYKPFLAANSFFFKDMFESTTENFVEINEFEVETVQKMIEFCETDNIKDVNGCESDLFKIAHKFQIPDLMEFAVEKMSENANTSNIFGYLQLAINYKLKDFEEWCMKFAFPSKV</sequence>
<evidence type="ECO:0000256" key="2">
    <source>
        <dbReference type="ARBA" id="ARBA00022737"/>
    </source>
</evidence>
<keyword evidence="4" id="KW-1185">Reference proteome</keyword>
<evidence type="ECO:0000256" key="1">
    <source>
        <dbReference type="ARBA" id="ARBA00022441"/>
    </source>
</evidence>
<proteinExistence type="predicted"/>
<keyword evidence="2" id="KW-0677">Repeat</keyword>
<dbReference type="Gene3D" id="3.30.710.10">
    <property type="entry name" value="Potassium Channel Kv1.1, Chain A"/>
    <property type="match status" value="1"/>
</dbReference>
<dbReference type="SUPFAM" id="SSF54695">
    <property type="entry name" value="POZ domain"/>
    <property type="match status" value="1"/>
</dbReference>
<accession>A0A914PPL7</accession>
<dbReference type="PANTHER" id="PTHR45632:SF3">
    <property type="entry name" value="KELCH-LIKE PROTEIN 32"/>
    <property type="match status" value="1"/>
</dbReference>
<organism evidence="4 5">
    <name type="scientific">Panagrolaimus davidi</name>
    <dbReference type="NCBI Taxonomy" id="227884"/>
    <lineage>
        <taxon>Eukaryota</taxon>
        <taxon>Metazoa</taxon>
        <taxon>Ecdysozoa</taxon>
        <taxon>Nematoda</taxon>
        <taxon>Chromadorea</taxon>
        <taxon>Rhabditida</taxon>
        <taxon>Tylenchina</taxon>
        <taxon>Panagrolaimomorpha</taxon>
        <taxon>Panagrolaimoidea</taxon>
        <taxon>Panagrolaimidae</taxon>
        <taxon>Panagrolaimus</taxon>
    </lineage>
</organism>
<dbReference type="Proteomes" id="UP000887578">
    <property type="component" value="Unplaced"/>
</dbReference>
<dbReference type="WBParaSite" id="PDA_v2.g20015.t1">
    <property type="protein sequence ID" value="PDA_v2.g20015.t1"/>
    <property type="gene ID" value="PDA_v2.g20015"/>
</dbReference>
<dbReference type="AlphaFoldDB" id="A0A914PPL7"/>
<name>A0A914PPL7_9BILA</name>
<dbReference type="InterPro" id="IPR000210">
    <property type="entry name" value="BTB/POZ_dom"/>
</dbReference>